<gene>
    <name evidence="1" type="ORF">SM436_07435</name>
</gene>
<comment type="caution">
    <text evidence="1">The sequence shown here is derived from an EMBL/GenBank/DDBJ whole genome shotgun (WGS) entry which is preliminary data.</text>
</comment>
<accession>A0ABV4QTT2</accession>
<dbReference type="Proteomes" id="UP001569904">
    <property type="component" value="Unassembled WGS sequence"/>
</dbReference>
<evidence type="ECO:0000313" key="2">
    <source>
        <dbReference type="Proteomes" id="UP001569904"/>
    </source>
</evidence>
<dbReference type="SUPFAM" id="SSF52540">
    <property type="entry name" value="P-loop containing nucleoside triphosphate hydrolases"/>
    <property type="match status" value="1"/>
</dbReference>
<dbReference type="RefSeq" id="WP_371939913.1">
    <property type="nucleotide sequence ID" value="NZ_JAXCEH010000003.1"/>
</dbReference>
<organism evidence="1 2">
    <name type="scientific">Actinomadura chokoriensis</name>
    <dbReference type="NCBI Taxonomy" id="454156"/>
    <lineage>
        <taxon>Bacteria</taxon>
        <taxon>Bacillati</taxon>
        <taxon>Actinomycetota</taxon>
        <taxon>Actinomycetes</taxon>
        <taxon>Streptosporangiales</taxon>
        <taxon>Thermomonosporaceae</taxon>
        <taxon>Actinomadura</taxon>
    </lineage>
</organism>
<protein>
    <submittedName>
        <fullName evidence="1">ATP-binding protein</fullName>
    </submittedName>
</protein>
<dbReference type="EMBL" id="JAXCEH010000003">
    <property type="protein sequence ID" value="MFA1553519.1"/>
    <property type="molecule type" value="Genomic_DNA"/>
</dbReference>
<evidence type="ECO:0000313" key="1">
    <source>
        <dbReference type="EMBL" id="MFA1553519.1"/>
    </source>
</evidence>
<reference evidence="1 2" key="1">
    <citation type="submission" date="2023-11" db="EMBL/GenBank/DDBJ databases">
        <title>Actinomadura monticuli sp. nov., isolated from volcanic ash.</title>
        <authorList>
            <person name="Lee S.D."/>
            <person name="Yang H."/>
            <person name="Kim I.S."/>
        </authorList>
    </citation>
    <scope>NUCLEOTIDE SEQUENCE [LARGE SCALE GENOMIC DNA]</scope>
    <source>
        <strain evidence="1 2">DSM 45346</strain>
    </source>
</reference>
<sequence length="1513" mass="170917">MAKVTASSFDTLRTWNGEQSRAFEEFSFQLLKDKVPSGTRAIRTGNPDGGVEWYATLSDGTEHGWQAKHVHGIDALLTAMANSVKRVAKERSNLRKLTFVISWNLATSKAGKGGAERKSQRQKYEDKINAWQRTIPGADKIEFDLVQESDLLDELAKPEHNGRRWFWWGDLVFGHDWLVTRYDQQAAAASEKYRPDLQVDVPIQEDLLALGFDQSVLTIFNRLLRDVISAIADVHIWAKDEDATAVALYQAIQDAATVLNATAGALTLQAGDSPAVLDPLLAEVEACRKAIYAAEEHERKVEAEWRKLPNDDPKKVNKPSERTSGYGVRGLASAMDELIYWLESSTGRSLLRRAYFLTGQAGSGKTHLLLDATRRALDAGRPAVFLAGAQFGQGNLWASIADQLGLEAVGADVLLRAMDAAGEAASTTGSRFVIFIDALNETTPPDFWRVHLPTLRAAIAPYPHVALVVSCRDTYQDLVLEGAEGSHYIRRTHPGFAEREIEATQRYFAHYKLEAPKLPLLTPEFTLPLFLRLYCESLSQAETGPLPDGHQGRVAIFERYLTAKIATVARRFRPTASSSYELNAAKSHVSRVLDGLLDELSRLGRESMSTDAAEAVARASLGDASADATRVLGLLQDEGVLTRERLYLGSGNFDEGVRIVFQAFADFLLLKRRLALSDDPLNDQAVKTWLAEECSWGINEAATILFPEVYGVEVPDLLGIKLGAEPKQHEDQDAWGRHHRARQLYRSLVETLPYRDSRAISQRTIDLLNDAQRYLLRDEFYRVLFMLAPQPGNRLNGDRLHRYLIRQRMPQRDSDFGFATYYELFETFSPAARLARWAAGGPYPAYDAEVIELACIPLCWLLSSPNRFMRDWVTKALVQLLRGHLDVMRALFERFWNVDDPYVIQRVVAIAYGAILRSTPAEANQAKVLAEAIHMRVFTRPVRADELLLDAARGIVRWAVAHRLLPDTALDLSQRPYGLKPPGPPPTEATIEAKYGWHKDQPDDESYSSITFSLLSMGDFGRYVVEAGLHHFSRYRIGQEYPKREYRKPRFFKSRWEKFVASLSGDQKDALSDWLCNPEQRSMSRLDFLLRREDDPLSDEQHELLDAVFVYPKVVNDEYPADGARRWIFRRTLSLGWTPKLFGHRDRSIGHGRMGRESHKVERWGKKYQWMAYHELLARVADNYQASRRFDDSGPYEGLHQIIGDREIDPSLPPIDFRAFSENDGNGATAWDPPLIQLEEWPPARLDFSRYQGDIKRFLADTESEPTIASSTFVRDRDGNDWVVLESFVKKVDPLAHKGWRGLREQNAIDTLLLTADDAQRFLAALPDEPRHEIRDLLDSHGHTDCCYVGEVGRVGPTCYHRHDKFRQAGVGGKSFRVVATVEQYAWEGNILDCSIGETASTVLPSTFIQQAAELTFDMRGPSWLDAEGAPVFTYYEERGNDSRALLVRASFLREFLAEHKLELIVLHGFERMRLSDDHSGKHPFVESSVNARLTAELVLHLGKPRRTTRDLA</sequence>
<dbReference type="InterPro" id="IPR027417">
    <property type="entry name" value="P-loop_NTPase"/>
</dbReference>
<proteinExistence type="predicted"/>
<keyword evidence="2" id="KW-1185">Reference proteome</keyword>
<keyword evidence="1" id="KW-0547">Nucleotide-binding</keyword>
<keyword evidence="1" id="KW-0067">ATP-binding</keyword>
<dbReference type="GO" id="GO:0005524">
    <property type="term" value="F:ATP binding"/>
    <property type="evidence" value="ECO:0007669"/>
    <property type="project" value="UniProtKB-KW"/>
</dbReference>
<name>A0ABV4QTT2_9ACTN</name>